<keyword evidence="3" id="KW-1185">Reference proteome</keyword>
<dbReference type="PANTHER" id="PTHR14237">
    <property type="entry name" value="MOLYBDOPTERIN COFACTOR SULFURASE MOSC"/>
    <property type="match status" value="1"/>
</dbReference>
<dbReference type="AlphaFoldDB" id="A0A9P4ILR9"/>
<gene>
    <name evidence="2" type="ORF">NA57DRAFT_73004</name>
</gene>
<dbReference type="Proteomes" id="UP000799772">
    <property type="component" value="Unassembled WGS sequence"/>
</dbReference>
<dbReference type="Pfam" id="PF03473">
    <property type="entry name" value="MOSC"/>
    <property type="match status" value="1"/>
</dbReference>
<name>A0A9P4ILR9_9PEZI</name>
<dbReference type="OrthoDB" id="17255at2759"/>
<dbReference type="InterPro" id="IPR011037">
    <property type="entry name" value="Pyrv_Knase-like_insert_dom_sf"/>
</dbReference>
<sequence>MKISQLYTYPVKSLRGISVTEAEAARNGFTYDRRFMLVKVEEYQGLPHRNMHLTYFPEMVLFTTALELPEDTSDPGRLIITFNPPEGNPRSLTVPLAPEANGLEEIDIDMHGSTTRGVDIGATYNSWFSSCFGFDVKFVYLGPNWRPVLMTTTTPQVQPSSWLSSITSNIPLLGNGKKEEERISFADCAPYLVTSEKSLENVSSRLEGEEMPMIKFRPNVVVSGASDHWEEDFWNEIAIGEEGEVRIVLAQNCARCASINIDYATGKPGTGDGGKVLKKLQSDRRVDRGAKYSPVFGRYGFVTQNVALKGKIRVGDDVRVVGRNDKHTVFDWPGLTTA</sequence>
<dbReference type="GO" id="GO:0003824">
    <property type="term" value="F:catalytic activity"/>
    <property type="evidence" value="ECO:0007669"/>
    <property type="project" value="InterPro"/>
</dbReference>
<dbReference type="PROSITE" id="PS51340">
    <property type="entry name" value="MOSC"/>
    <property type="match status" value="1"/>
</dbReference>
<dbReference type="InterPro" id="IPR005303">
    <property type="entry name" value="MOCOS_middle"/>
</dbReference>
<dbReference type="Pfam" id="PF03476">
    <property type="entry name" value="MOSC_N"/>
    <property type="match status" value="1"/>
</dbReference>
<evidence type="ECO:0000313" key="3">
    <source>
        <dbReference type="Proteomes" id="UP000799772"/>
    </source>
</evidence>
<dbReference type="InterPro" id="IPR005302">
    <property type="entry name" value="MoCF_Sase_C"/>
</dbReference>
<dbReference type="GO" id="GO:0030151">
    <property type="term" value="F:molybdenum ion binding"/>
    <property type="evidence" value="ECO:0007669"/>
    <property type="project" value="InterPro"/>
</dbReference>
<dbReference type="PANTHER" id="PTHR14237:SF34">
    <property type="entry name" value="MOSC DOMAIN PROTEIN (AFU_ORTHOLOGUE AFUA_2G07820)"/>
    <property type="match status" value="1"/>
</dbReference>
<dbReference type="GO" id="GO:0030170">
    <property type="term" value="F:pyridoxal phosphate binding"/>
    <property type="evidence" value="ECO:0007669"/>
    <property type="project" value="InterPro"/>
</dbReference>
<evidence type="ECO:0000313" key="2">
    <source>
        <dbReference type="EMBL" id="KAF2101565.1"/>
    </source>
</evidence>
<dbReference type="EMBL" id="ML978123">
    <property type="protein sequence ID" value="KAF2101565.1"/>
    <property type="molecule type" value="Genomic_DNA"/>
</dbReference>
<reference evidence="2" key="1">
    <citation type="journal article" date="2020" name="Stud. Mycol.">
        <title>101 Dothideomycetes genomes: a test case for predicting lifestyles and emergence of pathogens.</title>
        <authorList>
            <person name="Haridas S."/>
            <person name="Albert R."/>
            <person name="Binder M."/>
            <person name="Bloem J."/>
            <person name="Labutti K."/>
            <person name="Salamov A."/>
            <person name="Andreopoulos B."/>
            <person name="Baker S."/>
            <person name="Barry K."/>
            <person name="Bills G."/>
            <person name="Bluhm B."/>
            <person name="Cannon C."/>
            <person name="Castanera R."/>
            <person name="Culley D."/>
            <person name="Daum C."/>
            <person name="Ezra D."/>
            <person name="Gonzalez J."/>
            <person name="Henrissat B."/>
            <person name="Kuo A."/>
            <person name="Liang C."/>
            <person name="Lipzen A."/>
            <person name="Lutzoni F."/>
            <person name="Magnuson J."/>
            <person name="Mondo S."/>
            <person name="Nolan M."/>
            <person name="Ohm R."/>
            <person name="Pangilinan J."/>
            <person name="Park H.-J."/>
            <person name="Ramirez L."/>
            <person name="Alfaro M."/>
            <person name="Sun H."/>
            <person name="Tritt A."/>
            <person name="Yoshinaga Y."/>
            <person name="Zwiers L.-H."/>
            <person name="Turgeon B."/>
            <person name="Goodwin S."/>
            <person name="Spatafora J."/>
            <person name="Crous P."/>
            <person name="Grigoriev I."/>
        </authorList>
    </citation>
    <scope>NUCLEOTIDE SEQUENCE</scope>
    <source>
        <strain evidence="2">CBS 133067</strain>
    </source>
</reference>
<protein>
    <submittedName>
        <fullName evidence="2">MOSC domain-containing protein</fullName>
    </submittedName>
</protein>
<organism evidence="2 3">
    <name type="scientific">Rhizodiscina lignyota</name>
    <dbReference type="NCBI Taxonomy" id="1504668"/>
    <lineage>
        <taxon>Eukaryota</taxon>
        <taxon>Fungi</taxon>
        <taxon>Dikarya</taxon>
        <taxon>Ascomycota</taxon>
        <taxon>Pezizomycotina</taxon>
        <taxon>Dothideomycetes</taxon>
        <taxon>Pleosporomycetidae</taxon>
        <taxon>Aulographales</taxon>
        <taxon>Rhizodiscinaceae</taxon>
        <taxon>Rhizodiscina</taxon>
    </lineage>
</organism>
<accession>A0A9P4ILR9</accession>
<feature type="domain" description="MOSC" evidence="1">
    <location>
        <begin position="161"/>
        <end position="321"/>
    </location>
</feature>
<dbReference type="SUPFAM" id="SSF50800">
    <property type="entry name" value="PK beta-barrel domain-like"/>
    <property type="match status" value="1"/>
</dbReference>
<dbReference type="SUPFAM" id="SSF141673">
    <property type="entry name" value="MOSC N-terminal domain-like"/>
    <property type="match status" value="1"/>
</dbReference>
<evidence type="ECO:0000259" key="1">
    <source>
        <dbReference type="PROSITE" id="PS51340"/>
    </source>
</evidence>
<proteinExistence type="predicted"/>
<comment type="caution">
    <text evidence="2">The sequence shown here is derived from an EMBL/GenBank/DDBJ whole genome shotgun (WGS) entry which is preliminary data.</text>
</comment>